<sequence length="303" mass="34664">MLLSKRAAGDYRSGFYNFKFNDDNRLLASAGHHDLYQGRTNFNSSRVAILDDKGFFLSSDHLNFSSSDYGPGPSRRLTLDHDGLLRLYSLNEFPRADPEDWSRGCRPEFNLTCATGSVDFIELRHTDYYGNDLDSYNCSCQGFGFHRKICYPKYALLNGHRMPRILVRMYIKVPTSMAVREQMAIMIILGWRFIRRIHRNLGPAENGHRFQFEVGFRRFTYAELKAMTRNFNEEIGRGGFGSVYRGPSGRRQNGDGPRSMTAALIRWAGRGRQSRNLPPIQWCPALLIVGFKLRLGDGRLAPA</sequence>
<reference evidence="6 7" key="1">
    <citation type="submission" date="2019-12" db="EMBL/GenBank/DDBJ databases">
        <authorList>
            <person name="Scholz U."/>
            <person name="Mascher M."/>
            <person name="Fiebig A."/>
        </authorList>
    </citation>
    <scope>NUCLEOTIDE SEQUENCE</scope>
</reference>
<dbReference type="EMBL" id="CACRZD030000008">
    <property type="protein sequence ID" value="CAA6664472.1"/>
    <property type="molecule type" value="Genomic_DNA"/>
</dbReference>
<keyword evidence="7" id="KW-1185">Reference proteome</keyword>
<evidence type="ECO:0000256" key="2">
    <source>
        <dbReference type="ARBA" id="ARBA00022692"/>
    </source>
</evidence>
<organism evidence="6">
    <name type="scientific">Spirodela intermedia</name>
    <name type="common">Intermediate duckweed</name>
    <dbReference type="NCBI Taxonomy" id="51605"/>
    <lineage>
        <taxon>Eukaryota</taxon>
        <taxon>Viridiplantae</taxon>
        <taxon>Streptophyta</taxon>
        <taxon>Embryophyta</taxon>
        <taxon>Tracheophyta</taxon>
        <taxon>Spermatophyta</taxon>
        <taxon>Magnoliopsida</taxon>
        <taxon>Liliopsida</taxon>
        <taxon>Araceae</taxon>
        <taxon>Lemnoideae</taxon>
        <taxon>Spirodela</taxon>
    </lineage>
</organism>
<keyword evidence="3" id="KW-0732">Signal</keyword>
<proteinExistence type="predicted"/>
<keyword evidence="5" id="KW-0472">Membrane</keyword>
<name>A0A7I8J3C4_SPIIN</name>
<dbReference type="Proteomes" id="UP001189122">
    <property type="component" value="Unassembled WGS sequence"/>
</dbReference>
<evidence type="ECO:0000256" key="1">
    <source>
        <dbReference type="ARBA" id="ARBA00004167"/>
    </source>
</evidence>
<gene>
    <name evidence="6" type="ORF">SI7747_08010861</name>
</gene>
<evidence type="ECO:0000256" key="5">
    <source>
        <dbReference type="ARBA" id="ARBA00023136"/>
    </source>
</evidence>
<evidence type="ECO:0000313" key="6">
    <source>
        <dbReference type="EMBL" id="CAA2625058.1"/>
    </source>
</evidence>
<keyword evidence="2" id="KW-0812">Transmembrane</keyword>
<accession>A0A7I8J3C4</accession>
<protein>
    <submittedName>
        <fullName evidence="6">Uncharacterized protein</fullName>
    </submittedName>
</protein>
<dbReference type="PANTHER" id="PTHR47974:SF4">
    <property type="entry name" value="RECEPTOR-LIKE SERINE_THREONINE-PROTEIN KINASE"/>
    <property type="match status" value="1"/>
</dbReference>
<dbReference type="PANTHER" id="PTHR47974">
    <property type="entry name" value="OS07G0415500 PROTEIN"/>
    <property type="match status" value="1"/>
</dbReference>
<comment type="subcellular location">
    <subcellularLocation>
        <location evidence="1">Membrane</location>
        <topology evidence="1">Single-pass membrane protein</topology>
    </subcellularLocation>
</comment>
<dbReference type="GO" id="GO:0016020">
    <property type="term" value="C:membrane"/>
    <property type="evidence" value="ECO:0007669"/>
    <property type="project" value="UniProtKB-SubCell"/>
</dbReference>
<evidence type="ECO:0000313" key="7">
    <source>
        <dbReference type="Proteomes" id="UP001189122"/>
    </source>
</evidence>
<evidence type="ECO:0000256" key="4">
    <source>
        <dbReference type="ARBA" id="ARBA00022989"/>
    </source>
</evidence>
<keyword evidence="4" id="KW-1133">Transmembrane helix</keyword>
<dbReference type="AlphaFoldDB" id="A0A7I8J3C4"/>
<dbReference type="EMBL" id="LR743595">
    <property type="protein sequence ID" value="CAA2625058.1"/>
    <property type="molecule type" value="Genomic_DNA"/>
</dbReference>
<dbReference type="Gene3D" id="3.30.200.20">
    <property type="entry name" value="Phosphorylase Kinase, domain 1"/>
    <property type="match status" value="1"/>
</dbReference>
<evidence type="ECO:0000256" key="3">
    <source>
        <dbReference type="ARBA" id="ARBA00022729"/>
    </source>
</evidence>